<protein>
    <recommendedName>
        <fullName evidence="2">DUF6532 domain-containing protein</fullName>
    </recommendedName>
</protein>
<name>A0AAD7EER5_9AGAR</name>
<evidence type="ECO:0000313" key="4">
    <source>
        <dbReference type="Proteomes" id="UP001218218"/>
    </source>
</evidence>
<feature type="region of interest" description="Disordered" evidence="1">
    <location>
        <begin position="421"/>
        <end position="442"/>
    </location>
</feature>
<dbReference type="AlphaFoldDB" id="A0AAD7EER5"/>
<accession>A0AAD7EER5</accession>
<dbReference type="InterPro" id="IPR045341">
    <property type="entry name" value="DUF6532"/>
</dbReference>
<reference evidence="3" key="1">
    <citation type="submission" date="2023-03" db="EMBL/GenBank/DDBJ databases">
        <title>Massive genome expansion in bonnet fungi (Mycena s.s.) driven by repeated elements and novel gene families across ecological guilds.</title>
        <authorList>
            <consortium name="Lawrence Berkeley National Laboratory"/>
            <person name="Harder C.B."/>
            <person name="Miyauchi S."/>
            <person name="Viragh M."/>
            <person name="Kuo A."/>
            <person name="Thoen E."/>
            <person name="Andreopoulos B."/>
            <person name="Lu D."/>
            <person name="Skrede I."/>
            <person name="Drula E."/>
            <person name="Henrissat B."/>
            <person name="Morin E."/>
            <person name="Kohler A."/>
            <person name="Barry K."/>
            <person name="LaButti K."/>
            <person name="Morin E."/>
            <person name="Salamov A."/>
            <person name="Lipzen A."/>
            <person name="Mereny Z."/>
            <person name="Hegedus B."/>
            <person name="Baldrian P."/>
            <person name="Stursova M."/>
            <person name="Weitz H."/>
            <person name="Taylor A."/>
            <person name="Grigoriev I.V."/>
            <person name="Nagy L.G."/>
            <person name="Martin F."/>
            <person name="Kauserud H."/>
        </authorList>
    </citation>
    <scope>NUCLEOTIDE SEQUENCE</scope>
    <source>
        <strain evidence="3">CBHHK002</strain>
    </source>
</reference>
<feature type="compositionally biased region" description="Basic residues" evidence="1">
    <location>
        <begin position="428"/>
        <end position="438"/>
    </location>
</feature>
<feature type="compositionally biased region" description="Acidic residues" evidence="1">
    <location>
        <begin position="266"/>
        <end position="282"/>
    </location>
</feature>
<sequence length="609" mass="67859">MKNPIAKASFPCSTATSAHFAGKSKPGQQRFCSEVRGCFLLLRMDFQTKKMMPGEPDHKKPYQHDGVIAVATGFFNGQALIAERFEAMFVWNEARNYEATLPMVAISCAALSDAMNDLSTGEHKFAKFEGSWVQDIYNVHIQLLTTLKQTKPARYHSTMEMIFTKASVLQDSTMTGDLAIPTIGDNIPIWNNWTQLRPVGSNYGFRVSLMLNQRNPFGRRSAVPALHQTGFLHMREHPSVQSRFCLSCSRLRFSLCTMSGRRSEPEDSDYDDKEQGEEGEDEPGSKEERPAKCCKGTQVKVPTPPTEITYNINFFSVSYMSKLGKKPQPKGSAIVKLLNNIVFTRFERKVLAKFCTLAKIMVAPEDGEVAVKFQAPRHILNYVALDDEDAYQHMVAAALRSQNPAVNLALSCSDDMSSKSDVKEQKAAAKKKAGKKTKVPSENDISPVNAEINVKIALLRTKYTCHNNDGSDFCWVSPEDGKHVVLGHPHFNMWAAAWAHGTSDEETPPNHAIFSNTVRPVASQHPAPIAQPYEPQLTLIPPGMNIGPQMPITPFCIIVNLDNTIAEKFAANGYRTTAAFRFIELKDLPLINFSQARLLSCEKRFRSGQ</sequence>
<proteinExistence type="predicted"/>
<gene>
    <name evidence="3" type="ORF">DFH08DRAFT_819783</name>
</gene>
<dbReference type="Proteomes" id="UP001218218">
    <property type="component" value="Unassembled WGS sequence"/>
</dbReference>
<evidence type="ECO:0000313" key="3">
    <source>
        <dbReference type="EMBL" id="KAJ7318504.1"/>
    </source>
</evidence>
<feature type="region of interest" description="Disordered" evidence="1">
    <location>
        <begin position="260"/>
        <end position="298"/>
    </location>
</feature>
<dbReference type="Pfam" id="PF20149">
    <property type="entry name" value="DUF6532"/>
    <property type="match status" value="1"/>
</dbReference>
<keyword evidence="4" id="KW-1185">Reference proteome</keyword>
<organism evidence="3 4">
    <name type="scientific">Mycena albidolilacea</name>
    <dbReference type="NCBI Taxonomy" id="1033008"/>
    <lineage>
        <taxon>Eukaryota</taxon>
        <taxon>Fungi</taxon>
        <taxon>Dikarya</taxon>
        <taxon>Basidiomycota</taxon>
        <taxon>Agaricomycotina</taxon>
        <taxon>Agaricomycetes</taxon>
        <taxon>Agaricomycetidae</taxon>
        <taxon>Agaricales</taxon>
        <taxon>Marasmiineae</taxon>
        <taxon>Mycenaceae</taxon>
        <taxon>Mycena</taxon>
    </lineage>
</organism>
<evidence type="ECO:0000259" key="2">
    <source>
        <dbReference type="Pfam" id="PF20149"/>
    </source>
</evidence>
<evidence type="ECO:0000256" key="1">
    <source>
        <dbReference type="SAM" id="MobiDB-lite"/>
    </source>
</evidence>
<feature type="domain" description="DUF6532" evidence="2">
    <location>
        <begin position="46"/>
        <end position="146"/>
    </location>
</feature>
<dbReference type="EMBL" id="JARIHO010000057">
    <property type="protein sequence ID" value="KAJ7318504.1"/>
    <property type="molecule type" value="Genomic_DNA"/>
</dbReference>
<comment type="caution">
    <text evidence="3">The sequence shown here is derived from an EMBL/GenBank/DDBJ whole genome shotgun (WGS) entry which is preliminary data.</text>
</comment>